<feature type="region of interest" description="Disordered" evidence="1">
    <location>
        <begin position="292"/>
        <end position="313"/>
    </location>
</feature>
<dbReference type="InterPro" id="IPR028002">
    <property type="entry name" value="Myb_DNA-bind_5"/>
</dbReference>
<dbReference type="Proteomes" id="UP000316079">
    <property type="component" value="Unassembled WGS sequence"/>
</dbReference>
<evidence type="ECO:0000256" key="1">
    <source>
        <dbReference type="SAM" id="MobiDB-lite"/>
    </source>
</evidence>
<protein>
    <recommendedName>
        <fullName evidence="2">Myb/SANT-like DNA-binding domain-containing protein</fullName>
    </recommendedName>
</protein>
<dbReference type="PANTHER" id="PTHR23098">
    <property type="entry name" value="AGAP001331-PA-RELATED"/>
    <property type="match status" value="1"/>
</dbReference>
<proteinExistence type="predicted"/>
<evidence type="ECO:0000313" key="4">
    <source>
        <dbReference type="Proteomes" id="UP000316079"/>
    </source>
</evidence>
<dbReference type="GO" id="GO:0005634">
    <property type="term" value="C:nucleus"/>
    <property type="evidence" value="ECO:0007669"/>
    <property type="project" value="TreeGrafter"/>
</dbReference>
<dbReference type="PANTHER" id="PTHR23098:SF3">
    <property type="entry name" value="MYB-RELATED TRANSCRIPTION FACTOR, PARTNER OF PROFILIN"/>
    <property type="match status" value="1"/>
</dbReference>
<dbReference type="OrthoDB" id="3066195at2759"/>
<organism evidence="3 4">
    <name type="scientific">Danionella cerebrum</name>
    <dbReference type="NCBI Taxonomy" id="2873325"/>
    <lineage>
        <taxon>Eukaryota</taxon>
        <taxon>Metazoa</taxon>
        <taxon>Chordata</taxon>
        <taxon>Craniata</taxon>
        <taxon>Vertebrata</taxon>
        <taxon>Euteleostomi</taxon>
        <taxon>Actinopterygii</taxon>
        <taxon>Neopterygii</taxon>
        <taxon>Teleostei</taxon>
        <taxon>Ostariophysi</taxon>
        <taxon>Cypriniformes</taxon>
        <taxon>Danionidae</taxon>
        <taxon>Danioninae</taxon>
        <taxon>Danionella</taxon>
    </lineage>
</organism>
<feature type="domain" description="Myb/SANT-like DNA-binding" evidence="2">
    <location>
        <begin position="22"/>
        <end position="97"/>
    </location>
</feature>
<sequence>MSEFMPYPYRRPGDAMMRFKKRKSRFTFQELELMLSEVQRKRHILVGRFNRGISKEMKHRTWAALTERINEVSECHREVIEIIKKWTDLKCDTQRRVVALRTSGATSAQIAHELSPIETMVFQILQLSSPNGSISSLGVDDTMDDEEEDIPDFAEIPHTSSHVANLRPYSFGMPMPVPMPMPMPPPFHTTIPGKAQMELPPHMMFNDSVVPPTNLHMHPSLKEGSHMPFMEPVRQPHPIGIPPFFIPPISDNSQVQEKAIQKTLNGPSAASTPTFTVPSTASLSALHLAPAQLTSQPASSPKERLSQSASMSLQERLTQSASLSLQEQQASTQLIGSLSRSLESLAESVQKMVHTQRQFSHDTLQLQRDTLYVLREFSSNTLTLLQDKMNRRL</sequence>
<dbReference type="Pfam" id="PF13873">
    <property type="entry name" value="Myb_DNA-bind_5"/>
    <property type="match status" value="1"/>
</dbReference>
<evidence type="ECO:0000313" key="3">
    <source>
        <dbReference type="EMBL" id="TRY66159.1"/>
    </source>
</evidence>
<gene>
    <name evidence="3" type="ORF">DNTS_010875</name>
</gene>
<dbReference type="AlphaFoldDB" id="A0A553NL56"/>
<evidence type="ECO:0000259" key="2">
    <source>
        <dbReference type="Pfam" id="PF13873"/>
    </source>
</evidence>
<name>A0A553NL56_9TELE</name>
<accession>A0A553NL56</accession>
<dbReference type="EMBL" id="SRMA01026861">
    <property type="protein sequence ID" value="TRY66159.1"/>
    <property type="molecule type" value="Genomic_DNA"/>
</dbReference>
<comment type="caution">
    <text evidence="3">The sequence shown here is derived from an EMBL/GenBank/DDBJ whole genome shotgun (WGS) entry which is preliminary data.</text>
</comment>
<reference evidence="3 4" key="1">
    <citation type="journal article" date="2019" name="Sci. Data">
        <title>Hybrid genome assembly and annotation of Danionella translucida.</title>
        <authorList>
            <person name="Kadobianskyi M."/>
            <person name="Schulze L."/>
            <person name="Schuelke M."/>
            <person name="Judkewitz B."/>
        </authorList>
    </citation>
    <scope>NUCLEOTIDE SEQUENCE [LARGE SCALE GENOMIC DNA]</scope>
    <source>
        <strain evidence="3 4">Bolton</strain>
    </source>
</reference>
<keyword evidence="4" id="KW-1185">Reference proteome</keyword>